<dbReference type="Pfam" id="PF05004">
    <property type="entry name" value="IFRD"/>
    <property type="match status" value="1"/>
</dbReference>
<evidence type="ECO:0000259" key="3">
    <source>
        <dbReference type="Pfam" id="PF05004"/>
    </source>
</evidence>
<evidence type="ECO:0000256" key="2">
    <source>
        <dbReference type="SAM" id="MobiDB-lite"/>
    </source>
</evidence>
<dbReference type="PANTHER" id="PTHR12354">
    <property type="entry name" value="INTERFERON-RELATED DEVELOPMENTAL REGULATOR"/>
    <property type="match status" value="1"/>
</dbReference>
<evidence type="ECO:0000256" key="1">
    <source>
        <dbReference type="ARBA" id="ARBA00008828"/>
    </source>
</evidence>
<sequence>MSRNMHKLAVRQQAKQKVVSPLAAYVNQTNGHNTTDEERLSETSGDTVDSWLSTGSRGVEFEEGVNWEDELLESIEMLEERRTSTREQGLSQLVRLMTHKYAASVLDSHQDSLLDLLSKSIKKEKSYKENQIAAKVMLLLFVTLGESRVSMYQSVMQLLKYTITNTASAEVKSACIKTLCLACFISASGMDAVELIGFFVQIIKTNGSSVNAPNDSLTIAAALKAYGLLYAGLWGDSKRNSHAAREEFDRIMPMHMIHLESPSMDVRVASGENIALMFETLKIGHDRATGEWGEASESDEDYEGSEDYEDMDKLLELLNTLARDATRWRGKAERKTQRSVFRNISRTVEYGERVQLKLKIKKQPIFFSSWSKIHQLQAFRDILAEGLHVHFQENGLLQSLFDFEPEVNVIKSRPGSAMSLNTGGSDTDTGVSKGKRKFKKKRGKDNRMEDLLRIG</sequence>
<dbReference type="InterPro" id="IPR039777">
    <property type="entry name" value="IFRD"/>
</dbReference>
<gene>
    <name evidence="4" type="ORF">PBRASI_LOCUS5664</name>
</gene>
<accession>A0A9N9BDK7</accession>
<protein>
    <submittedName>
        <fullName evidence="4">3453_t:CDS:1</fullName>
    </submittedName>
</protein>
<dbReference type="InterPro" id="IPR007701">
    <property type="entry name" value="Interferon-rel_develop_reg_N"/>
</dbReference>
<dbReference type="SUPFAM" id="SSF48371">
    <property type="entry name" value="ARM repeat"/>
    <property type="match status" value="1"/>
</dbReference>
<evidence type="ECO:0000313" key="5">
    <source>
        <dbReference type="Proteomes" id="UP000789739"/>
    </source>
</evidence>
<evidence type="ECO:0000313" key="4">
    <source>
        <dbReference type="EMBL" id="CAG8562486.1"/>
    </source>
</evidence>
<comment type="similarity">
    <text evidence="1">Belongs to the IFRD family.</text>
</comment>
<dbReference type="InterPro" id="IPR011989">
    <property type="entry name" value="ARM-like"/>
</dbReference>
<dbReference type="Proteomes" id="UP000789739">
    <property type="component" value="Unassembled WGS sequence"/>
</dbReference>
<feature type="domain" description="Interferon-related developmental regulator N-terminal" evidence="3">
    <location>
        <begin position="57"/>
        <end position="349"/>
    </location>
</feature>
<comment type="caution">
    <text evidence="4">The sequence shown here is derived from an EMBL/GenBank/DDBJ whole genome shotgun (WGS) entry which is preliminary data.</text>
</comment>
<name>A0A9N9BDK7_9GLOM</name>
<keyword evidence="5" id="KW-1185">Reference proteome</keyword>
<proteinExistence type="inferred from homology"/>
<feature type="region of interest" description="Disordered" evidence="2">
    <location>
        <begin position="414"/>
        <end position="446"/>
    </location>
</feature>
<feature type="compositionally biased region" description="Basic residues" evidence="2">
    <location>
        <begin position="433"/>
        <end position="444"/>
    </location>
</feature>
<dbReference type="InterPro" id="IPR016024">
    <property type="entry name" value="ARM-type_fold"/>
</dbReference>
<dbReference type="EMBL" id="CAJVPI010000682">
    <property type="protein sequence ID" value="CAG8562486.1"/>
    <property type="molecule type" value="Genomic_DNA"/>
</dbReference>
<organism evidence="4 5">
    <name type="scientific">Paraglomus brasilianum</name>
    <dbReference type="NCBI Taxonomy" id="144538"/>
    <lineage>
        <taxon>Eukaryota</taxon>
        <taxon>Fungi</taxon>
        <taxon>Fungi incertae sedis</taxon>
        <taxon>Mucoromycota</taxon>
        <taxon>Glomeromycotina</taxon>
        <taxon>Glomeromycetes</taxon>
        <taxon>Paraglomerales</taxon>
        <taxon>Paraglomeraceae</taxon>
        <taxon>Paraglomus</taxon>
    </lineage>
</organism>
<dbReference type="Gene3D" id="1.25.10.10">
    <property type="entry name" value="Leucine-rich Repeat Variant"/>
    <property type="match status" value="1"/>
</dbReference>
<reference evidence="4" key="1">
    <citation type="submission" date="2021-06" db="EMBL/GenBank/DDBJ databases">
        <authorList>
            <person name="Kallberg Y."/>
            <person name="Tangrot J."/>
            <person name="Rosling A."/>
        </authorList>
    </citation>
    <scope>NUCLEOTIDE SEQUENCE</scope>
    <source>
        <strain evidence="4">BR232B</strain>
    </source>
</reference>
<dbReference type="OrthoDB" id="18978at2759"/>
<feature type="region of interest" description="Disordered" evidence="2">
    <location>
        <begin position="26"/>
        <end position="48"/>
    </location>
</feature>
<dbReference type="PANTHER" id="PTHR12354:SF1">
    <property type="entry name" value="INTERFERON-RELATED DEVELOPMENTAL REGULATOR 1"/>
    <property type="match status" value="1"/>
</dbReference>
<feature type="compositionally biased region" description="Polar residues" evidence="2">
    <location>
        <begin position="418"/>
        <end position="430"/>
    </location>
</feature>
<dbReference type="AlphaFoldDB" id="A0A9N9BDK7"/>